<dbReference type="PROSITE" id="PS50983">
    <property type="entry name" value="FE_B12_PBP"/>
    <property type="match status" value="1"/>
</dbReference>
<evidence type="ECO:0000256" key="3">
    <source>
        <dbReference type="ARBA" id="ARBA00022448"/>
    </source>
</evidence>
<keyword evidence="4 5" id="KW-0732">Signal</keyword>
<dbReference type="PANTHER" id="PTHR30532:SF29">
    <property type="entry name" value="FE(3+) DICITRATE-BINDING PERIPLASMIC PROTEIN"/>
    <property type="match status" value="1"/>
</dbReference>
<dbReference type="InterPro" id="IPR002491">
    <property type="entry name" value="ABC_transptr_periplasmic_BD"/>
</dbReference>
<evidence type="ECO:0000259" key="6">
    <source>
        <dbReference type="PROSITE" id="PS50983"/>
    </source>
</evidence>
<evidence type="ECO:0000256" key="1">
    <source>
        <dbReference type="ARBA" id="ARBA00004196"/>
    </source>
</evidence>
<accession>A0ABU7VRX5</accession>
<keyword evidence="3" id="KW-0813">Transport</keyword>
<comment type="caution">
    <text evidence="7">The sequence shown here is derived from an EMBL/GenBank/DDBJ whole genome shotgun (WGS) entry which is preliminary data.</text>
</comment>
<reference evidence="7 8" key="1">
    <citation type="submission" date="2024-02" db="EMBL/GenBank/DDBJ databases">
        <title>A nitrogen-fixing paenibacillus bacterium.</title>
        <authorList>
            <person name="Zhang W.L."/>
            <person name="Chen S.F."/>
        </authorList>
    </citation>
    <scope>NUCLEOTIDE SEQUENCE [LARGE SCALE GENOMIC DNA]</scope>
    <source>
        <strain evidence="7 8">M1</strain>
    </source>
</reference>
<evidence type="ECO:0000256" key="4">
    <source>
        <dbReference type="ARBA" id="ARBA00022729"/>
    </source>
</evidence>
<dbReference type="PROSITE" id="PS51257">
    <property type="entry name" value="PROKAR_LIPOPROTEIN"/>
    <property type="match status" value="1"/>
</dbReference>
<dbReference type="Proteomes" id="UP001306950">
    <property type="component" value="Unassembled WGS sequence"/>
</dbReference>
<dbReference type="CDD" id="cd01146">
    <property type="entry name" value="FhuD"/>
    <property type="match status" value="1"/>
</dbReference>
<feature type="domain" description="Fe/B12 periplasmic-binding" evidence="6">
    <location>
        <begin position="75"/>
        <end position="345"/>
    </location>
</feature>
<name>A0ABU7VRX5_9BACL</name>
<keyword evidence="8" id="KW-1185">Reference proteome</keyword>
<evidence type="ECO:0000256" key="2">
    <source>
        <dbReference type="ARBA" id="ARBA00008814"/>
    </source>
</evidence>
<feature type="chain" id="PRO_5045058320" evidence="5">
    <location>
        <begin position="20"/>
        <end position="345"/>
    </location>
</feature>
<dbReference type="RefSeq" id="WP_331845858.1">
    <property type="nucleotide sequence ID" value="NZ_JAZHPZ010000003.1"/>
</dbReference>
<sequence length="345" mass="37035">MHKRIWSLFLVAAIVLVVAGCGSNQSNGQGSSGNTAGNADAANAGAANAGNDTATGPIVLKDAKGEVTLDKPAEKVVVLEWTYTEDIIALGMQPVGNADNENYGIYVTSEAPLDASVTDVGTRDEPNLETIAALQPDLIIGVTDSHEPIYDQLQGIAPTLLFDLYPKEGQGDQYTIMEDTFKTIAAAVGKTAEGEKVLADLDAHYAEAKEKLAAAGKDGLNYVLTQAFSYQNAATLRLFMDNSLAVQTLDRIGLKNDWKPENFEAYGFTSSTVEALPAVQDTNLIYIVQEDDNVFSKELKDNAVWNGLNFVKENRTYALDSTTWVFGGPVSSKVIVDEVVKTLTK</sequence>
<dbReference type="Gene3D" id="3.40.50.1980">
    <property type="entry name" value="Nitrogenase molybdenum iron protein domain"/>
    <property type="match status" value="2"/>
</dbReference>
<dbReference type="PANTHER" id="PTHR30532">
    <property type="entry name" value="IRON III DICITRATE-BINDING PERIPLASMIC PROTEIN"/>
    <property type="match status" value="1"/>
</dbReference>
<comment type="subcellular location">
    <subcellularLocation>
        <location evidence="1">Cell envelope</location>
    </subcellularLocation>
</comment>
<evidence type="ECO:0000256" key="5">
    <source>
        <dbReference type="SAM" id="SignalP"/>
    </source>
</evidence>
<dbReference type="Pfam" id="PF01497">
    <property type="entry name" value="Peripla_BP_2"/>
    <property type="match status" value="1"/>
</dbReference>
<protein>
    <submittedName>
        <fullName evidence="7">Iron-siderophore ABC transporter substrate-binding protein</fullName>
    </submittedName>
</protein>
<dbReference type="EMBL" id="JAZHPZ010000003">
    <property type="protein sequence ID" value="MEF2965624.1"/>
    <property type="molecule type" value="Genomic_DNA"/>
</dbReference>
<comment type="similarity">
    <text evidence="2">Belongs to the bacterial solute-binding protein 8 family.</text>
</comment>
<gene>
    <name evidence="7" type="ORF">V3851_07255</name>
</gene>
<dbReference type="SUPFAM" id="SSF53807">
    <property type="entry name" value="Helical backbone' metal receptor"/>
    <property type="match status" value="1"/>
</dbReference>
<feature type="signal peptide" evidence="5">
    <location>
        <begin position="1"/>
        <end position="19"/>
    </location>
</feature>
<evidence type="ECO:0000313" key="7">
    <source>
        <dbReference type="EMBL" id="MEF2965624.1"/>
    </source>
</evidence>
<evidence type="ECO:0000313" key="8">
    <source>
        <dbReference type="Proteomes" id="UP001306950"/>
    </source>
</evidence>
<dbReference type="InterPro" id="IPR051313">
    <property type="entry name" value="Bact_iron-sidero_bind"/>
</dbReference>
<proteinExistence type="inferred from homology"/>
<organism evidence="7 8">
    <name type="scientific">Paenibacillus haidiansis</name>
    <dbReference type="NCBI Taxonomy" id="1574488"/>
    <lineage>
        <taxon>Bacteria</taxon>
        <taxon>Bacillati</taxon>
        <taxon>Bacillota</taxon>
        <taxon>Bacilli</taxon>
        <taxon>Bacillales</taxon>
        <taxon>Paenibacillaceae</taxon>
        <taxon>Paenibacillus</taxon>
    </lineage>
</organism>